<organism evidence="1 2">
    <name type="scientific">Mythimna loreyi</name>
    <dbReference type="NCBI Taxonomy" id="667449"/>
    <lineage>
        <taxon>Eukaryota</taxon>
        <taxon>Metazoa</taxon>
        <taxon>Ecdysozoa</taxon>
        <taxon>Arthropoda</taxon>
        <taxon>Hexapoda</taxon>
        <taxon>Insecta</taxon>
        <taxon>Pterygota</taxon>
        <taxon>Neoptera</taxon>
        <taxon>Endopterygota</taxon>
        <taxon>Lepidoptera</taxon>
        <taxon>Glossata</taxon>
        <taxon>Ditrysia</taxon>
        <taxon>Noctuoidea</taxon>
        <taxon>Noctuidae</taxon>
        <taxon>Noctuinae</taxon>
        <taxon>Hadenini</taxon>
        <taxon>Mythimna</taxon>
    </lineage>
</organism>
<comment type="caution">
    <text evidence="1">The sequence shown here is derived from an EMBL/GenBank/DDBJ whole genome shotgun (WGS) entry which is preliminary data.</text>
</comment>
<name>A0ACC2QW00_9NEOP</name>
<gene>
    <name evidence="1" type="ORF">PYW08_015205</name>
</gene>
<evidence type="ECO:0000313" key="2">
    <source>
        <dbReference type="Proteomes" id="UP001231649"/>
    </source>
</evidence>
<accession>A0ACC2QW00</accession>
<keyword evidence="2" id="KW-1185">Reference proteome</keyword>
<sequence>MFSKIILVLATVCVVKASVFTPNLFDDDPETAVASNPKTCIPVTNPASCRNWCRRRGFPIGVCVRGRCQCRRYRTQEEDSEQEPLQLEDLVSRTGTDPETADASNPKSCKPFSNAANCRVWCRSQGFPTGVCIKKKCHCRVRAQEEDPEQKPLQLEDLVSRTGTDPETADASNPKSCKPFSNAANCRVWCRSQGFPTGVCIKKKCHCRVRAQEEDPEQKPLQLEDLVSRTGTDPETEVASNKKACKPFSNLATCRGWCQRLGFPTGVCVGKKCHCRLRAQVADPLVDATDDENEESNELIGSDGEDMIDTFA</sequence>
<proteinExistence type="predicted"/>
<reference evidence="1" key="1">
    <citation type="submission" date="2023-03" db="EMBL/GenBank/DDBJ databases">
        <title>Chromosome-level genomes of two armyworms, Mythimna separata and Mythimna loreyi, provide insights into the biosynthesis and reception of sex pheromones.</title>
        <authorList>
            <person name="Zhao H."/>
        </authorList>
    </citation>
    <scope>NUCLEOTIDE SEQUENCE</scope>
    <source>
        <strain evidence="1">BeijingLab</strain>
    </source>
</reference>
<dbReference type="Proteomes" id="UP001231649">
    <property type="component" value="Chromosome 7"/>
</dbReference>
<dbReference type="EMBL" id="CM056783">
    <property type="protein sequence ID" value="KAJ8726808.1"/>
    <property type="molecule type" value="Genomic_DNA"/>
</dbReference>
<protein>
    <submittedName>
        <fullName evidence="1">Uncharacterized protein</fullName>
    </submittedName>
</protein>
<evidence type="ECO:0000313" key="1">
    <source>
        <dbReference type="EMBL" id="KAJ8726808.1"/>
    </source>
</evidence>